<dbReference type="AlphaFoldDB" id="A0A3P7P9H0"/>
<dbReference type="EMBL" id="LR130778">
    <property type="protein sequence ID" value="VDN46833.1"/>
    <property type="molecule type" value="Genomic_DNA"/>
</dbReference>
<name>A0A3P7P9H0_9FIRM</name>
<keyword evidence="2" id="KW-1185">Reference proteome</keyword>
<gene>
    <name evidence="1" type="ORF">PATL70BA_0957</name>
</gene>
<reference evidence="1 2" key="1">
    <citation type="submission" date="2018-09" db="EMBL/GenBank/DDBJ databases">
        <authorList>
            <person name="Postec A."/>
        </authorList>
    </citation>
    <scope>NUCLEOTIDE SEQUENCE [LARGE SCALE GENOMIC DNA]</scope>
    <source>
        <strain evidence="1">70B-A</strain>
    </source>
</reference>
<proteinExistence type="predicted"/>
<dbReference type="KEGG" id="cbar:PATL70BA_0957"/>
<protein>
    <submittedName>
        <fullName evidence="1">Uncharacterized protein</fullName>
    </submittedName>
</protein>
<dbReference type="Proteomes" id="UP000279029">
    <property type="component" value="Chromosome"/>
</dbReference>
<evidence type="ECO:0000313" key="2">
    <source>
        <dbReference type="Proteomes" id="UP000279029"/>
    </source>
</evidence>
<evidence type="ECO:0000313" key="1">
    <source>
        <dbReference type="EMBL" id="VDN46833.1"/>
    </source>
</evidence>
<accession>A0A3P7P9H0</accession>
<organism evidence="1 2">
    <name type="scientific">Petrocella atlantisensis</name>
    <dbReference type="NCBI Taxonomy" id="2173034"/>
    <lineage>
        <taxon>Bacteria</taxon>
        <taxon>Bacillati</taxon>
        <taxon>Bacillota</taxon>
        <taxon>Clostridia</taxon>
        <taxon>Lachnospirales</taxon>
        <taxon>Vallitaleaceae</taxon>
        <taxon>Petrocella</taxon>
    </lineage>
</organism>
<sequence length="46" mass="5690">MRKVKKSKFDLTNLRTYYTIISIENHTCYEKEEYVERYPLEMRVLG</sequence>